<comment type="caution">
    <text evidence="3">The sequence shown here is derived from an EMBL/GenBank/DDBJ whole genome shotgun (WGS) entry which is preliminary data.</text>
</comment>
<dbReference type="InterPro" id="IPR051675">
    <property type="entry name" value="Endo/Exo/Phosphatase_dom_1"/>
</dbReference>
<evidence type="ECO:0000256" key="2">
    <source>
        <dbReference type="SAM" id="SignalP"/>
    </source>
</evidence>
<dbReference type="Proteomes" id="UP000431684">
    <property type="component" value="Unassembled WGS sequence"/>
</dbReference>
<sequence length="116" mass="12457">MRHHQLTEVTMLKKLLLAVAAVVATMGIAFAQVDINKADQAALDTIKGIGPTKSKAILDERAKGEFKDWADFEKRVKGVGEKNATKLSEAGLQVNGKSRDGAPVKVAEAKKDTAKK</sequence>
<keyword evidence="4" id="KW-1185">Reference proteome</keyword>
<feature type="region of interest" description="Disordered" evidence="1">
    <location>
        <begin position="93"/>
        <end position="116"/>
    </location>
</feature>
<evidence type="ECO:0000313" key="3">
    <source>
        <dbReference type="EMBL" id="MUI12169.1"/>
    </source>
</evidence>
<gene>
    <name evidence="3" type="ORF">GJV26_06710</name>
</gene>
<dbReference type="GO" id="GO:0015628">
    <property type="term" value="P:protein secretion by the type II secretion system"/>
    <property type="evidence" value="ECO:0007669"/>
    <property type="project" value="TreeGrafter"/>
</dbReference>
<dbReference type="OrthoDB" id="8687931at2"/>
<reference evidence="3 4" key="1">
    <citation type="submission" date="2019-11" db="EMBL/GenBank/DDBJ databases">
        <title>Draft Genome Sequences of Six Type Strains of the Genus Massilia.</title>
        <authorList>
            <person name="Miess H."/>
            <person name="Frediansyah A."/>
            <person name="Goeker M."/>
            <person name="Gross H."/>
        </authorList>
    </citation>
    <scope>NUCLEOTIDE SEQUENCE [LARGE SCALE GENOMIC DNA]</scope>
    <source>
        <strain evidence="3 4">DSM 17513</strain>
    </source>
</reference>
<protein>
    <submittedName>
        <fullName evidence="3">DUF655 domain-containing protein</fullName>
    </submittedName>
</protein>
<evidence type="ECO:0000256" key="1">
    <source>
        <dbReference type="SAM" id="MobiDB-lite"/>
    </source>
</evidence>
<evidence type="ECO:0000313" key="4">
    <source>
        <dbReference type="Proteomes" id="UP000431684"/>
    </source>
</evidence>
<proteinExistence type="predicted"/>
<dbReference type="AlphaFoldDB" id="A0A6I3X5K7"/>
<feature type="chain" id="PRO_5026034046" evidence="2">
    <location>
        <begin position="32"/>
        <end position="116"/>
    </location>
</feature>
<dbReference type="PANTHER" id="PTHR21180">
    <property type="entry name" value="ENDONUCLEASE/EXONUCLEASE/PHOSPHATASE FAMILY DOMAIN-CONTAINING PROTEIN 1"/>
    <property type="match status" value="1"/>
</dbReference>
<keyword evidence="2" id="KW-0732">Signal</keyword>
<dbReference type="GO" id="GO:0015627">
    <property type="term" value="C:type II protein secretion system complex"/>
    <property type="evidence" value="ECO:0007669"/>
    <property type="project" value="TreeGrafter"/>
</dbReference>
<dbReference type="EMBL" id="WNWM01000002">
    <property type="protein sequence ID" value="MUI12169.1"/>
    <property type="molecule type" value="Genomic_DNA"/>
</dbReference>
<feature type="signal peptide" evidence="2">
    <location>
        <begin position="1"/>
        <end position="31"/>
    </location>
</feature>
<dbReference type="PANTHER" id="PTHR21180:SF32">
    <property type="entry name" value="ENDONUCLEASE_EXONUCLEASE_PHOSPHATASE FAMILY DOMAIN-CONTAINING PROTEIN 1"/>
    <property type="match status" value="1"/>
</dbReference>
<name>A0A6I3X5K7_9BURK</name>
<organism evidence="3 4">
    <name type="scientific">Pseudoduganella dura</name>
    <dbReference type="NCBI Taxonomy" id="321982"/>
    <lineage>
        <taxon>Bacteria</taxon>
        <taxon>Pseudomonadati</taxon>
        <taxon>Pseudomonadota</taxon>
        <taxon>Betaproteobacteria</taxon>
        <taxon>Burkholderiales</taxon>
        <taxon>Oxalobacteraceae</taxon>
        <taxon>Telluria group</taxon>
        <taxon>Pseudoduganella</taxon>
    </lineage>
</organism>
<dbReference type="RefSeq" id="WP_155708152.1">
    <property type="nucleotide sequence ID" value="NZ_BMWU01000012.1"/>
</dbReference>
<feature type="compositionally biased region" description="Basic and acidic residues" evidence="1">
    <location>
        <begin position="97"/>
        <end position="116"/>
    </location>
</feature>
<dbReference type="Pfam" id="PF12836">
    <property type="entry name" value="HHH_3"/>
    <property type="match status" value="1"/>
</dbReference>
<dbReference type="Gene3D" id="1.10.150.320">
    <property type="entry name" value="Photosystem II 12 kDa extrinsic protein"/>
    <property type="match status" value="1"/>
</dbReference>
<dbReference type="SUPFAM" id="SSF160975">
    <property type="entry name" value="AF1531-like"/>
    <property type="match status" value="1"/>
</dbReference>
<accession>A0A6I3X5K7</accession>